<accession>A0A498IZ83</accession>
<evidence type="ECO:0000313" key="3">
    <source>
        <dbReference type="Proteomes" id="UP000290289"/>
    </source>
</evidence>
<comment type="caution">
    <text evidence="2">The sequence shown here is derived from an EMBL/GenBank/DDBJ whole genome shotgun (WGS) entry which is preliminary data.</text>
</comment>
<dbReference type="Proteomes" id="UP000290289">
    <property type="component" value="Chromosome 10"/>
</dbReference>
<reference evidence="2 3" key="1">
    <citation type="submission" date="2018-10" db="EMBL/GenBank/DDBJ databases">
        <title>A high-quality apple genome assembly.</title>
        <authorList>
            <person name="Hu J."/>
        </authorList>
    </citation>
    <scope>NUCLEOTIDE SEQUENCE [LARGE SCALE GENOMIC DNA]</scope>
    <source>
        <strain evidence="3">cv. HFTH1</strain>
        <tissue evidence="2">Young leaf</tissue>
    </source>
</reference>
<name>A0A498IZ83_MALDO</name>
<evidence type="ECO:0000313" key="2">
    <source>
        <dbReference type="EMBL" id="RXH87655.1"/>
    </source>
</evidence>
<keyword evidence="3" id="KW-1185">Reference proteome</keyword>
<dbReference type="AlphaFoldDB" id="A0A498IZ83"/>
<gene>
    <name evidence="2" type="ORF">DVH24_034555</name>
</gene>
<organism evidence="2 3">
    <name type="scientific">Malus domestica</name>
    <name type="common">Apple</name>
    <name type="synonym">Pyrus malus</name>
    <dbReference type="NCBI Taxonomy" id="3750"/>
    <lineage>
        <taxon>Eukaryota</taxon>
        <taxon>Viridiplantae</taxon>
        <taxon>Streptophyta</taxon>
        <taxon>Embryophyta</taxon>
        <taxon>Tracheophyta</taxon>
        <taxon>Spermatophyta</taxon>
        <taxon>Magnoliopsida</taxon>
        <taxon>eudicotyledons</taxon>
        <taxon>Gunneridae</taxon>
        <taxon>Pentapetalae</taxon>
        <taxon>rosids</taxon>
        <taxon>fabids</taxon>
        <taxon>Rosales</taxon>
        <taxon>Rosaceae</taxon>
        <taxon>Amygdaloideae</taxon>
        <taxon>Maleae</taxon>
        <taxon>Malus</taxon>
    </lineage>
</organism>
<dbReference type="EMBL" id="RDQH01000336">
    <property type="protein sequence ID" value="RXH87655.1"/>
    <property type="molecule type" value="Genomic_DNA"/>
</dbReference>
<proteinExistence type="predicted"/>
<sequence length="68" mass="7185">MMRLEHDCGEGSRRADRDVVRDEAGVTRVGKNGCVDCKDVGHGEKRGDAGAGHNGESGYALDGEAVVR</sequence>
<evidence type="ECO:0000256" key="1">
    <source>
        <dbReference type="SAM" id="MobiDB-lite"/>
    </source>
</evidence>
<feature type="region of interest" description="Disordered" evidence="1">
    <location>
        <begin position="45"/>
        <end position="68"/>
    </location>
</feature>
<protein>
    <submittedName>
        <fullName evidence="2">Uncharacterized protein</fullName>
    </submittedName>
</protein>